<dbReference type="PANTHER" id="PTHR10801:SF0">
    <property type="entry name" value="DELTA(24)-STEROL REDUCTASE"/>
    <property type="match status" value="1"/>
</dbReference>
<dbReference type="EC" id="1.3.1.72" evidence="2"/>
<dbReference type="InterPro" id="IPR016166">
    <property type="entry name" value="FAD-bd_PCMH"/>
</dbReference>
<evidence type="ECO:0000256" key="8">
    <source>
        <dbReference type="ARBA" id="ARBA00023136"/>
    </source>
</evidence>
<dbReference type="PROSITE" id="PS51387">
    <property type="entry name" value="FAD_PCMH"/>
    <property type="match status" value="1"/>
</dbReference>
<proteinExistence type="predicted"/>
<dbReference type="SUPFAM" id="SSF55103">
    <property type="entry name" value="FAD-linked oxidases, C-terminal domain"/>
    <property type="match status" value="1"/>
</dbReference>
<feature type="domain" description="FAD-binding PCMH-type" evidence="9">
    <location>
        <begin position="9"/>
        <end position="183"/>
    </location>
</feature>
<dbReference type="Gene3D" id="3.30.465.10">
    <property type="match status" value="1"/>
</dbReference>
<keyword evidence="3" id="KW-0285">Flavoprotein</keyword>
<gene>
    <name evidence="10" type="ORF">MGWOODY_XGa1160</name>
</gene>
<dbReference type="SUPFAM" id="SSF56176">
    <property type="entry name" value="FAD-binding/transporter-associated domain-like"/>
    <property type="match status" value="1"/>
</dbReference>
<protein>
    <recommendedName>
        <fullName evidence="2">Delta(24)-sterol reductase</fullName>
        <ecNumber evidence="2">1.3.1.72</ecNumber>
    </recommendedName>
</protein>
<keyword evidence="5" id="KW-0274">FAD</keyword>
<sequence>MGKQPASKLNLPNIRLLMNYDERRQQLADTLKQQTTGTVRLDKTTSNVFRNRPNAQSESLLDVSQFNHVLNVDPQNNLIETEGMTTYEALVDQSLSHGVMPAVVPQLKSITIGGAVSGIGIESSSFRYGLPHESIGEMDVLLGSGEVVTCTPDNEHRDLFYGLANSYGTLGYILRLTVLAIPVKPYIQLTHIRFADADALFDAVRTWTERDIDFIDGTVFQPGKHYLTIGRFVDDAPYTSDYTWMDIYYQSIPTRSEDYLTVRDYLWRWDTDWFWCSKNLYVHNRPMRRLLGRKRLNSITYQKVMRWNTRWGITRRLGYLSGQHRESVIQDIDVPIDRAAEFLDFFHREIGMRPVWICPVRQSVRDEQYPLFPMIAESMYVNFGFWGGVKTKMEMPTGHFNRLIEQKVTELGGIKSLYSDAYFDEAEFWSIYDGDTYAALKTKYDPDGRLKSLYQKCVLRQ</sequence>
<dbReference type="EMBL" id="CZRL01000036">
    <property type="protein sequence ID" value="CUS50700.1"/>
    <property type="molecule type" value="Genomic_DNA"/>
</dbReference>
<dbReference type="InterPro" id="IPR016164">
    <property type="entry name" value="FAD-linked_Oxase-like_C"/>
</dbReference>
<comment type="subcellular location">
    <subcellularLocation>
        <location evidence="1">Membrane</location>
        <topology evidence="1">Single-pass membrane protein</topology>
    </subcellularLocation>
</comment>
<dbReference type="InterPro" id="IPR016169">
    <property type="entry name" value="FAD-bd_PCMH_sub2"/>
</dbReference>
<reference evidence="10" key="1">
    <citation type="submission" date="2015-10" db="EMBL/GenBank/DDBJ databases">
        <authorList>
            <person name="Gilbert D.G."/>
        </authorList>
    </citation>
    <scope>NUCLEOTIDE SEQUENCE</scope>
</reference>
<keyword evidence="7" id="KW-0560">Oxidoreductase</keyword>
<evidence type="ECO:0000259" key="9">
    <source>
        <dbReference type="PROSITE" id="PS51387"/>
    </source>
</evidence>
<dbReference type="PANTHER" id="PTHR10801">
    <property type="entry name" value="24-DEHYDROCHOLESTEROL REDUCTASE"/>
    <property type="match status" value="1"/>
</dbReference>
<evidence type="ECO:0000313" key="10">
    <source>
        <dbReference type="EMBL" id="CUS50700.1"/>
    </source>
</evidence>
<dbReference type="InterPro" id="IPR006094">
    <property type="entry name" value="Oxid_FAD_bind_N"/>
</dbReference>
<dbReference type="GO" id="GO:0050614">
    <property type="term" value="F:Delta24-sterol reductase activity"/>
    <property type="evidence" value="ECO:0007669"/>
    <property type="project" value="UniProtKB-EC"/>
</dbReference>
<name>A0A170PQS3_9ZZZZ</name>
<evidence type="ECO:0000256" key="5">
    <source>
        <dbReference type="ARBA" id="ARBA00022827"/>
    </source>
</evidence>
<evidence type="ECO:0000256" key="6">
    <source>
        <dbReference type="ARBA" id="ARBA00022989"/>
    </source>
</evidence>
<dbReference type="InterPro" id="IPR036318">
    <property type="entry name" value="FAD-bd_PCMH-like_sf"/>
</dbReference>
<organism evidence="10">
    <name type="scientific">hydrothermal vent metagenome</name>
    <dbReference type="NCBI Taxonomy" id="652676"/>
    <lineage>
        <taxon>unclassified sequences</taxon>
        <taxon>metagenomes</taxon>
        <taxon>ecological metagenomes</taxon>
    </lineage>
</organism>
<evidence type="ECO:0000256" key="7">
    <source>
        <dbReference type="ARBA" id="ARBA00023002"/>
    </source>
</evidence>
<accession>A0A170PQS3</accession>
<dbReference type="InterPro" id="IPR040165">
    <property type="entry name" value="Diminuto-like"/>
</dbReference>
<keyword evidence="6" id="KW-1133">Transmembrane helix</keyword>
<dbReference type="AlphaFoldDB" id="A0A170PQS3"/>
<dbReference type="GO" id="GO:0016020">
    <property type="term" value="C:membrane"/>
    <property type="evidence" value="ECO:0007669"/>
    <property type="project" value="UniProtKB-SubCell"/>
</dbReference>
<dbReference type="GO" id="GO:0071949">
    <property type="term" value="F:FAD binding"/>
    <property type="evidence" value="ECO:0007669"/>
    <property type="project" value="InterPro"/>
</dbReference>
<evidence type="ECO:0000256" key="2">
    <source>
        <dbReference type="ARBA" id="ARBA00012405"/>
    </source>
</evidence>
<dbReference type="Pfam" id="PF01565">
    <property type="entry name" value="FAD_binding_4"/>
    <property type="match status" value="1"/>
</dbReference>
<evidence type="ECO:0000256" key="4">
    <source>
        <dbReference type="ARBA" id="ARBA00022692"/>
    </source>
</evidence>
<keyword evidence="8" id="KW-0472">Membrane</keyword>
<evidence type="ECO:0000256" key="3">
    <source>
        <dbReference type="ARBA" id="ARBA00022630"/>
    </source>
</evidence>
<keyword evidence="4" id="KW-0812">Transmembrane</keyword>
<evidence type="ECO:0000256" key="1">
    <source>
        <dbReference type="ARBA" id="ARBA00004167"/>
    </source>
</evidence>